<feature type="region of interest" description="Disordered" evidence="1">
    <location>
        <begin position="1"/>
        <end position="27"/>
    </location>
</feature>
<reference evidence="2 3" key="1">
    <citation type="submission" date="2018-02" db="EMBL/GenBank/DDBJ databases">
        <authorList>
            <person name="Aull H.G."/>
            <person name="Garlena R.A."/>
            <person name="Russell D.A."/>
            <person name="Pop W.H."/>
            <person name="Jacobs-Sera D."/>
            <person name="Hatfull G.F."/>
        </authorList>
    </citation>
    <scope>NUCLEOTIDE SEQUENCE [LARGE SCALE GENOMIC DNA]</scope>
</reference>
<evidence type="ECO:0000313" key="2">
    <source>
        <dbReference type="EMBL" id="AVO25248.1"/>
    </source>
</evidence>
<evidence type="ECO:0000256" key="1">
    <source>
        <dbReference type="SAM" id="MobiDB-lite"/>
    </source>
</evidence>
<evidence type="ECO:0000313" key="3">
    <source>
        <dbReference type="Proteomes" id="UP000240261"/>
    </source>
</evidence>
<accession>A0A2P1JY42</accession>
<proteinExistence type="predicted"/>
<name>A0A2P1JY42_9CAUD</name>
<gene>
    <name evidence="2" type="primary">7</name>
    <name evidence="2" type="ORF">PBI_GRAVY_7</name>
</gene>
<sequence length="118" mass="13157">MTTRKKPEPDTSSSRRRPATTPESRENQLIAAAVDLAEKQIREGTVSSQVLTHYLKLGSTREKLEQERLRNENHVLKAKAEAMASAKKVEELYGLALNAMRSYAGQDPISLGEEFEDG</sequence>
<dbReference type="Proteomes" id="UP000240261">
    <property type="component" value="Segment"/>
</dbReference>
<dbReference type="EMBL" id="MG962368">
    <property type="protein sequence ID" value="AVO25248.1"/>
    <property type="molecule type" value="Genomic_DNA"/>
</dbReference>
<organism evidence="2 3">
    <name type="scientific">Gordonia phage Gravy</name>
    <dbReference type="NCBI Taxonomy" id="2094133"/>
    <lineage>
        <taxon>Viruses</taxon>
        <taxon>Duplodnaviria</taxon>
        <taxon>Heunggongvirae</taxon>
        <taxon>Uroviricota</taxon>
        <taxon>Caudoviricetes</taxon>
        <taxon>Deejayvirinae</taxon>
        <taxon>Tanisvirus</taxon>
        <taxon>Tanisvirus tanis</taxon>
    </lineage>
</organism>
<protein>
    <submittedName>
        <fullName evidence="2">Uncharacterized protein</fullName>
    </submittedName>
</protein>